<feature type="region of interest" description="Disordered" evidence="1">
    <location>
        <begin position="1"/>
        <end position="52"/>
    </location>
</feature>
<keyword evidence="4" id="KW-1185">Reference proteome</keyword>
<evidence type="ECO:0000256" key="1">
    <source>
        <dbReference type="SAM" id="MobiDB-lite"/>
    </source>
</evidence>
<name>A0AAP4D5D6_9ENTR</name>
<dbReference type="EMBL" id="JASSOM010000061">
    <property type="protein sequence ID" value="MDK9364694.1"/>
    <property type="molecule type" value="Genomic_DNA"/>
</dbReference>
<organism evidence="3 4">
    <name type="scientific">Lelliottia wanjuensis</name>
    <dbReference type="NCBI Taxonomy" id="3050585"/>
    <lineage>
        <taxon>Bacteria</taxon>
        <taxon>Pseudomonadati</taxon>
        <taxon>Pseudomonadota</taxon>
        <taxon>Gammaproteobacteria</taxon>
        <taxon>Enterobacterales</taxon>
        <taxon>Enterobacteriaceae</taxon>
        <taxon>Lelliottia</taxon>
    </lineage>
</organism>
<comment type="caution">
    <text evidence="3">The sequence shown here is derived from an EMBL/GenBank/DDBJ whole genome shotgun (WGS) entry which is preliminary data.</text>
</comment>
<sequence length="160" mass="17865">MAVQKCMPDPIVAQTDLPGSEANDRFPEVTRKTSARRLHGKAPDAAAIHPRADTPESSAACCELHSRIRQSYIPLQGEWLKRAGFFDGMPVKIRVMPDCIVITPQNTRELWGCLEGLSFIDINQRRVATWLKTFPYPLNDTGNIPVIRRKPEDGLIRGGS</sequence>
<evidence type="ECO:0000313" key="3">
    <source>
        <dbReference type="EMBL" id="MDK9364694.1"/>
    </source>
</evidence>
<evidence type="ECO:0000313" key="4">
    <source>
        <dbReference type="Proteomes" id="UP001223214"/>
    </source>
</evidence>
<dbReference type="Pfam" id="PF08845">
    <property type="entry name" value="SymE_toxin"/>
    <property type="match status" value="1"/>
</dbReference>
<evidence type="ECO:0000259" key="2">
    <source>
        <dbReference type="Pfam" id="PF08845"/>
    </source>
</evidence>
<dbReference type="AlphaFoldDB" id="A0AAP4D5D6"/>
<dbReference type="RefSeq" id="WP_285145301.1">
    <property type="nucleotide sequence ID" value="NZ_JASSOL010000037.1"/>
</dbReference>
<accession>A0AAP4D5D6</accession>
<dbReference type="GO" id="GO:0016070">
    <property type="term" value="P:RNA metabolic process"/>
    <property type="evidence" value="ECO:0007669"/>
    <property type="project" value="InterPro"/>
</dbReference>
<dbReference type="GO" id="GO:0016788">
    <property type="term" value="F:hydrolase activity, acting on ester bonds"/>
    <property type="evidence" value="ECO:0007669"/>
    <property type="project" value="InterPro"/>
</dbReference>
<protein>
    <submittedName>
        <fullName evidence="3">SymE family type I addiction module toxin</fullName>
    </submittedName>
</protein>
<dbReference type="GO" id="GO:0003723">
    <property type="term" value="F:RNA binding"/>
    <property type="evidence" value="ECO:0007669"/>
    <property type="project" value="InterPro"/>
</dbReference>
<reference evidence="3 4" key="1">
    <citation type="submission" date="2023-06" db="EMBL/GenBank/DDBJ databases">
        <title>Identification and characterization of antibiotic-resistant Gram-negative bacteria.</title>
        <authorList>
            <person name="Cho G.-S."/>
            <person name="Lee J."/>
            <person name="Tai E."/>
            <person name="Jeong S."/>
            <person name="Kim I."/>
            <person name="Kim B.-E."/>
            <person name="Jeong M.-I."/>
            <person name="Oh K.-K."/>
            <person name="Franz C.M.A.P."/>
        </authorList>
    </citation>
    <scope>NUCLEOTIDE SEQUENCE [LARGE SCALE GENOMIC DNA]</scope>
    <source>
        <strain evidence="3 4">V106_12</strain>
    </source>
</reference>
<dbReference type="Proteomes" id="UP001223214">
    <property type="component" value="Unassembled WGS sequence"/>
</dbReference>
<dbReference type="GO" id="GO:0005737">
    <property type="term" value="C:cytoplasm"/>
    <property type="evidence" value="ECO:0007669"/>
    <property type="project" value="InterPro"/>
</dbReference>
<dbReference type="InterPro" id="IPR014944">
    <property type="entry name" value="Toxin_SymE-like"/>
</dbReference>
<feature type="compositionally biased region" description="Basic and acidic residues" evidence="1">
    <location>
        <begin position="22"/>
        <end position="31"/>
    </location>
</feature>
<feature type="domain" description="Toxin SymE-like" evidence="2">
    <location>
        <begin position="70"/>
        <end position="104"/>
    </location>
</feature>
<proteinExistence type="predicted"/>
<gene>
    <name evidence="3" type="ORF">QQF32_15970</name>
</gene>